<accession>A0A1H4QV92</accession>
<feature type="transmembrane region" description="Helical" evidence="1">
    <location>
        <begin position="33"/>
        <end position="54"/>
    </location>
</feature>
<dbReference type="Proteomes" id="UP000183750">
    <property type="component" value="Unassembled WGS sequence"/>
</dbReference>
<keyword evidence="3" id="KW-1185">Reference proteome</keyword>
<sequence length="273" mass="30812">MGTMSRTSPNQEHADVADATVAARPRPTWWVKLIAFAACLLTLWHVGASFLWIAPYSALREIPTQQVLASYMLPMFGQSWSVFAPEPINGDYHFNVRAVIEKDGEEIETGWVSATDVELSMIRYNLFPPRAGIQSSEVASGQMNAYNKLNADQKAVVGLDFDEAEWEDWMVRSFDELEGENPSTETYMAEEHLSTAYATQVAYAIWGADAVVKVQYRVSRQNVVPYADRNDPSAQRPDPTFSTTGWRLPIEEEGQSRENFANTFRGQFERIQP</sequence>
<reference evidence="3" key="1">
    <citation type="submission" date="2016-10" db="EMBL/GenBank/DDBJ databases">
        <authorList>
            <person name="Varghese N."/>
            <person name="Submissions S."/>
        </authorList>
    </citation>
    <scope>NUCLEOTIDE SEQUENCE [LARGE SCALE GENOMIC DNA]</scope>
    <source>
        <strain evidence="3">DSM 16089</strain>
    </source>
</reference>
<proteinExistence type="predicted"/>
<keyword evidence="1" id="KW-0472">Membrane</keyword>
<gene>
    <name evidence="2" type="ORF">SAMN04489807_3209</name>
</gene>
<organism evidence="2 3">
    <name type="scientific">Microbacterium hydrocarbonoxydans</name>
    <dbReference type="NCBI Taxonomy" id="273678"/>
    <lineage>
        <taxon>Bacteria</taxon>
        <taxon>Bacillati</taxon>
        <taxon>Actinomycetota</taxon>
        <taxon>Actinomycetes</taxon>
        <taxon>Micrococcales</taxon>
        <taxon>Microbacteriaceae</taxon>
        <taxon>Microbacterium</taxon>
    </lineage>
</organism>
<dbReference type="InterPro" id="IPR043857">
    <property type="entry name" value="DUF5819"/>
</dbReference>
<evidence type="ECO:0000256" key="1">
    <source>
        <dbReference type="SAM" id="Phobius"/>
    </source>
</evidence>
<name>A0A1H4QV92_9MICO</name>
<dbReference type="Pfam" id="PF19136">
    <property type="entry name" value="DUF5819"/>
    <property type="match status" value="1"/>
</dbReference>
<dbReference type="EMBL" id="FNSQ01000005">
    <property type="protein sequence ID" value="SEC23458.1"/>
    <property type="molecule type" value="Genomic_DNA"/>
</dbReference>
<keyword evidence="1" id="KW-1133">Transmembrane helix</keyword>
<evidence type="ECO:0000313" key="2">
    <source>
        <dbReference type="EMBL" id="SEC23458.1"/>
    </source>
</evidence>
<protein>
    <submittedName>
        <fullName evidence="2">Uncharacterized protein</fullName>
    </submittedName>
</protein>
<evidence type="ECO:0000313" key="3">
    <source>
        <dbReference type="Proteomes" id="UP000183750"/>
    </source>
</evidence>
<dbReference type="AlphaFoldDB" id="A0A1H4QV92"/>
<keyword evidence="1" id="KW-0812">Transmembrane</keyword>